<keyword evidence="2" id="KW-1185">Reference proteome</keyword>
<reference evidence="1" key="1">
    <citation type="submission" date="2020-05" db="EMBL/GenBank/DDBJ databases">
        <title>Complete genome sequence of Pseudomonas sp. Sm006.</title>
        <authorList>
            <person name="Takeuchi K."/>
            <person name="Someya N."/>
        </authorList>
    </citation>
    <scope>NUCLEOTIDE SEQUENCE</scope>
    <source>
        <strain evidence="1">Sm006</strain>
    </source>
</reference>
<sequence length="153" mass="16524">MYPTYSNAAAQGWQASPARALLDQLWSMGLLSWTEVGEGAYCNAPVAACYLHPQAPRYCGDALLFRLRTLRALGAQLEGRLAGEVPAGPPPGGWADAARVLPYYLGLRMQGRYLPLSGELVTVLEAVGFEVIEQLPAVTFPLAPVAVQIARRR</sequence>
<dbReference type="EMBL" id="AP023081">
    <property type="protein sequence ID" value="BCD88938.1"/>
    <property type="molecule type" value="Genomic_DNA"/>
</dbReference>
<dbReference type="Proteomes" id="UP001064896">
    <property type="component" value="Chromosome"/>
</dbReference>
<gene>
    <name evidence="1" type="ORF">PSm6_53450</name>
</gene>
<evidence type="ECO:0000313" key="2">
    <source>
        <dbReference type="Proteomes" id="UP001064896"/>
    </source>
</evidence>
<evidence type="ECO:0008006" key="3">
    <source>
        <dbReference type="Google" id="ProtNLM"/>
    </source>
</evidence>
<proteinExistence type="predicted"/>
<name>A0ABM7LH31_9PSED</name>
<accession>A0ABM7LH31</accession>
<evidence type="ECO:0000313" key="1">
    <source>
        <dbReference type="EMBL" id="BCD88938.1"/>
    </source>
</evidence>
<protein>
    <recommendedName>
        <fullName evidence="3">SAM-dependent methyltransferase</fullName>
    </recommendedName>
</protein>
<organism evidence="1 2">
    <name type="scientific">Pseudomonas solani</name>
    <dbReference type="NCBI Taxonomy" id="2731552"/>
    <lineage>
        <taxon>Bacteria</taxon>
        <taxon>Pseudomonadati</taxon>
        <taxon>Pseudomonadota</taxon>
        <taxon>Gammaproteobacteria</taxon>
        <taxon>Pseudomonadales</taxon>
        <taxon>Pseudomonadaceae</taxon>
        <taxon>Pseudomonas</taxon>
    </lineage>
</organism>